<dbReference type="InterPro" id="IPR037914">
    <property type="entry name" value="SpoVT-AbrB_sf"/>
</dbReference>
<dbReference type="Gene3D" id="3.40.1550.20">
    <property type="entry name" value="Transcriptional regulator MraZ domain"/>
    <property type="match status" value="1"/>
</dbReference>
<dbReference type="PROSITE" id="PS51740">
    <property type="entry name" value="SPOVT_ABRB"/>
    <property type="match status" value="2"/>
</dbReference>
<dbReference type="InterPro" id="IPR035642">
    <property type="entry name" value="MraZ_N"/>
</dbReference>
<dbReference type="Proteomes" id="UP000231382">
    <property type="component" value="Unassembled WGS sequence"/>
</dbReference>
<dbReference type="NCBIfam" id="TIGR00242">
    <property type="entry name" value="division/cell wall cluster transcriptional repressor MraZ"/>
    <property type="match status" value="1"/>
</dbReference>
<keyword evidence="9" id="KW-0132">Cell division</keyword>
<feature type="domain" description="SpoVT-AbrB" evidence="8">
    <location>
        <begin position="76"/>
        <end position="119"/>
    </location>
</feature>
<dbReference type="GO" id="GO:0005737">
    <property type="term" value="C:cytoplasm"/>
    <property type="evidence" value="ECO:0007669"/>
    <property type="project" value="UniProtKB-UniRule"/>
</dbReference>
<accession>A0A2H0W955</accession>
<organism evidence="9 10">
    <name type="scientific">Candidatus Berkelbacteria bacterium CG10_big_fil_rev_8_21_14_0_10_43_13</name>
    <dbReference type="NCBI Taxonomy" id="1974514"/>
    <lineage>
        <taxon>Bacteria</taxon>
        <taxon>Candidatus Berkelbacteria</taxon>
    </lineage>
</organism>
<evidence type="ECO:0000256" key="3">
    <source>
        <dbReference type="ARBA" id="ARBA00022737"/>
    </source>
</evidence>
<dbReference type="InterPro" id="IPR007159">
    <property type="entry name" value="SpoVT-AbrB_dom"/>
</dbReference>
<feature type="domain" description="SpoVT-AbrB" evidence="8">
    <location>
        <begin position="5"/>
        <end position="47"/>
    </location>
</feature>
<dbReference type="GO" id="GO:0009295">
    <property type="term" value="C:nucleoid"/>
    <property type="evidence" value="ECO:0007669"/>
    <property type="project" value="UniProtKB-SubCell"/>
</dbReference>
<dbReference type="Pfam" id="PF02381">
    <property type="entry name" value="MraZ"/>
    <property type="match status" value="2"/>
</dbReference>
<name>A0A2H0W955_9BACT</name>
<dbReference type="PANTHER" id="PTHR34701">
    <property type="entry name" value="TRANSCRIPTIONAL REGULATOR MRAZ"/>
    <property type="match status" value="1"/>
</dbReference>
<dbReference type="CDD" id="cd16321">
    <property type="entry name" value="MraZ_C"/>
    <property type="match status" value="1"/>
</dbReference>
<gene>
    <name evidence="7" type="primary">mraZ</name>
    <name evidence="9" type="ORF">COT78_01490</name>
</gene>
<comment type="similarity">
    <text evidence="7">Belongs to the MraZ family.</text>
</comment>
<dbReference type="SUPFAM" id="SSF89447">
    <property type="entry name" value="AbrB/MazE/MraZ-like"/>
    <property type="match status" value="1"/>
</dbReference>
<keyword evidence="2 7" id="KW-0963">Cytoplasm</keyword>
<keyword evidence="9" id="KW-0131">Cell cycle</keyword>
<dbReference type="HAMAP" id="MF_01008">
    <property type="entry name" value="MraZ"/>
    <property type="match status" value="1"/>
</dbReference>
<evidence type="ECO:0000256" key="4">
    <source>
        <dbReference type="ARBA" id="ARBA00023015"/>
    </source>
</evidence>
<evidence type="ECO:0000313" key="10">
    <source>
        <dbReference type="Proteomes" id="UP000231382"/>
    </source>
</evidence>
<evidence type="ECO:0000313" key="9">
    <source>
        <dbReference type="EMBL" id="PIS07888.1"/>
    </source>
</evidence>
<evidence type="ECO:0000259" key="8">
    <source>
        <dbReference type="PROSITE" id="PS51740"/>
    </source>
</evidence>
<dbReference type="InterPro" id="IPR003444">
    <property type="entry name" value="MraZ"/>
</dbReference>
<evidence type="ECO:0000256" key="2">
    <source>
        <dbReference type="ARBA" id="ARBA00022490"/>
    </source>
</evidence>
<protein>
    <recommendedName>
        <fullName evidence="1 7">Transcriptional regulator MraZ</fullName>
    </recommendedName>
</protein>
<comment type="caution">
    <text evidence="9">The sequence shown here is derived from an EMBL/GenBank/DDBJ whole genome shotgun (WGS) entry which is preliminary data.</text>
</comment>
<dbReference type="CDD" id="cd16320">
    <property type="entry name" value="MraZ_N"/>
    <property type="match status" value="1"/>
</dbReference>
<keyword evidence="6 7" id="KW-0804">Transcription</keyword>
<dbReference type="EMBL" id="PEZW01000009">
    <property type="protein sequence ID" value="PIS07888.1"/>
    <property type="molecule type" value="Genomic_DNA"/>
</dbReference>
<dbReference type="GO" id="GO:0051301">
    <property type="term" value="P:cell division"/>
    <property type="evidence" value="ECO:0007669"/>
    <property type="project" value="UniProtKB-KW"/>
</dbReference>
<keyword evidence="5 7" id="KW-0238">DNA-binding</keyword>
<dbReference type="InterPro" id="IPR020603">
    <property type="entry name" value="MraZ_dom"/>
</dbReference>
<keyword evidence="4 7" id="KW-0805">Transcription regulation</keyword>
<evidence type="ECO:0000256" key="1">
    <source>
        <dbReference type="ARBA" id="ARBA00013860"/>
    </source>
</evidence>
<keyword evidence="3" id="KW-0677">Repeat</keyword>
<comment type="subunit">
    <text evidence="7">Forms oligomers.</text>
</comment>
<dbReference type="AlphaFoldDB" id="A0A2H0W955"/>
<dbReference type="PANTHER" id="PTHR34701:SF1">
    <property type="entry name" value="TRANSCRIPTIONAL REGULATOR MRAZ"/>
    <property type="match status" value="1"/>
</dbReference>
<evidence type="ECO:0000256" key="5">
    <source>
        <dbReference type="ARBA" id="ARBA00023125"/>
    </source>
</evidence>
<dbReference type="InterPro" id="IPR035644">
    <property type="entry name" value="MraZ_C"/>
</dbReference>
<evidence type="ECO:0000256" key="7">
    <source>
        <dbReference type="HAMAP-Rule" id="MF_01008"/>
    </source>
</evidence>
<sequence>MFIGEYSHSIDEKGRLSVPVKFRADLATGAVLTRGLDGCLWLYTVEEWQKIADEVSALPITQKKARSFSRFVLSGAMDLNLDKAGRINCPKYLNDYAGIKNKVVITGMHNRLEIWAEEKWSKFRDEMEKNSDEVAEELENIGF</sequence>
<dbReference type="GO" id="GO:0003700">
    <property type="term" value="F:DNA-binding transcription factor activity"/>
    <property type="evidence" value="ECO:0007669"/>
    <property type="project" value="UniProtKB-UniRule"/>
</dbReference>
<dbReference type="InterPro" id="IPR038619">
    <property type="entry name" value="MraZ_sf"/>
</dbReference>
<dbReference type="GO" id="GO:0000976">
    <property type="term" value="F:transcription cis-regulatory region binding"/>
    <property type="evidence" value="ECO:0007669"/>
    <property type="project" value="TreeGrafter"/>
</dbReference>
<proteinExistence type="inferred from homology"/>
<dbReference type="GO" id="GO:2000143">
    <property type="term" value="P:negative regulation of DNA-templated transcription initiation"/>
    <property type="evidence" value="ECO:0007669"/>
    <property type="project" value="TreeGrafter"/>
</dbReference>
<evidence type="ECO:0000256" key="6">
    <source>
        <dbReference type="ARBA" id="ARBA00023163"/>
    </source>
</evidence>
<reference evidence="10" key="1">
    <citation type="submission" date="2017-09" db="EMBL/GenBank/DDBJ databases">
        <title>Depth-based differentiation of microbial function through sediment-hosted aquifers and enrichment of novel symbionts in the deep terrestrial subsurface.</title>
        <authorList>
            <person name="Probst A.J."/>
            <person name="Ladd B."/>
            <person name="Jarett J.K."/>
            <person name="Geller-Mcgrath D.E."/>
            <person name="Sieber C.M.K."/>
            <person name="Emerson J.B."/>
            <person name="Anantharaman K."/>
            <person name="Thomas B.C."/>
            <person name="Malmstrom R."/>
            <person name="Stieglmeier M."/>
            <person name="Klingl A."/>
            <person name="Woyke T."/>
            <person name="Ryan C.M."/>
            <person name="Banfield J.F."/>
        </authorList>
    </citation>
    <scope>NUCLEOTIDE SEQUENCE [LARGE SCALE GENOMIC DNA]</scope>
</reference>
<comment type="subcellular location">
    <subcellularLocation>
        <location evidence="7">Cytoplasm</location>
        <location evidence="7">Nucleoid</location>
    </subcellularLocation>
</comment>